<keyword evidence="5" id="KW-1133">Transmembrane helix</keyword>
<protein>
    <submittedName>
        <fullName evidence="7">Acyltransferase</fullName>
    </submittedName>
</protein>
<gene>
    <name evidence="7" type="ORF">IJ22_37280</name>
</gene>
<evidence type="ECO:0000256" key="1">
    <source>
        <dbReference type="ARBA" id="ARBA00004651"/>
    </source>
</evidence>
<evidence type="ECO:0000256" key="3">
    <source>
        <dbReference type="ARBA" id="ARBA00022475"/>
    </source>
</evidence>
<reference evidence="8" key="1">
    <citation type="submission" date="2015-12" db="EMBL/GenBank/DDBJ databases">
        <title>Complete genome sequences of two moderately thermophilic Paenibacillus species.</title>
        <authorList>
            <person name="Butler R.III."/>
            <person name="Wang J."/>
            <person name="Stark B.C."/>
            <person name="Pombert J.-F."/>
        </authorList>
    </citation>
    <scope>NUCLEOTIDE SEQUENCE [LARGE SCALE GENOMIC DNA]</scope>
    <source>
        <strain evidence="8">32O-Y</strain>
    </source>
</reference>
<dbReference type="PANTHER" id="PTHR40074:SF2">
    <property type="entry name" value="O-ACETYLTRANSFERASE WECH"/>
    <property type="match status" value="1"/>
</dbReference>
<dbReference type="GO" id="GO:0005886">
    <property type="term" value="C:plasma membrane"/>
    <property type="evidence" value="ECO:0007669"/>
    <property type="project" value="UniProtKB-SubCell"/>
</dbReference>
<accession>A0A0U2L2S1</accession>
<keyword evidence="7" id="KW-0012">Acyltransferase</keyword>
<dbReference type="AlphaFoldDB" id="A0A0U2L2S1"/>
<dbReference type="PATRIC" id="fig|162209.4.peg.3970"/>
<dbReference type="RefSeq" id="WP_062409837.1">
    <property type="nucleotide sequence ID" value="NZ_BJCS01000005.1"/>
</dbReference>
<dbReference type="OrthoDB" id="65129at2"/>
<keyword evidence="3" id="KW-1003">Cell membrane</keyword>
<dbReference type="PANTHER" id="PTHR40074">
    <property type="entry name" value="O-ACETYLTRANSFERASE WECH"/>
    <property type="match status" value="1"/>
</dbReference>
<evidence type="ECO:0000256" key="4">
    <source>
        <dbReference type="ARBA" id="ARBA00022692"/>
    </source>
</evidence>
<organism evidence="7 8">
    <name type="scientific">Paenibacillus naphthalenovorans</name>
    <dbReference type="NCBI Taxonomy" id="162209"/>
    <lineage>
        <taxon>Bacteria</taxon>
        <taxon>Bacillati</taxon>
        <taxon>Bacillota</taxon>
        <taxon>Bacilli</taxon>
        <taxon>Bacillales</taxon>
        <taxon>Paenibacillaceae</taxon>
        <taxon>Paenibacillus</taxon>
    </lineage>
</organism>
<comment type="similarity">
    <text evidence="2">Belongs to the acyltransferase 3 family.</text>
</comment>
<dbReference type="GO" id="GO:0009246">
    <property type="term" value="P:enterobacterial common antigen biosynthetic process"/>
    <property type="evidence" value="ECO:0007669"/>
    <property type="project" value="TreeGrafter"/>
</dbReference>
<evidence type="ECO:0000313" key="8">
    <source>
        <dbReference type="Proteomes" id="UP000061660"/>
    </source>
</evidence>
<dbReference type="STRING" id="162209.IJ22_37280"/>
<dbReference type="EMBL" id="CP013652">
    <property type="protein sequence ID" value="ALS24066.1"/>
    <property type="molecule type" value="Genomic_DNA"/>
</dbReference>
<dbReference type="KEGG" id="pnp:IJ22_37280"/>
<keyword evidence="4" id="KW-0812">Transmembrane</keyword>
<dbReference type="Proteomes" id="UP000061660">
    <property type="component" value="Chromosome"/>
</dbReference>
<evidence type="ECO:0000256" key="2">
    <source>
        <dbReference type="ARBA" id="ARBA00007400"/>
    </source>
</evidence>
<name>A0A0U2L2S1_9BACL</name>
<dbReference type="InterPro" id="IPR002656">
    <property type="entry name" value="Acyl_transf_3_dom"/>
</dbReference>
<reference evidence="7 8" key="2">
    <citation type="journal article" date="2016" name="Genome Announc.">
        <title>Complete Genome Sequences of Two Interactive Moderate Thermophiles, Paenibacillus napthalenovorans 32O-Y and Paenibacillus sp. 32O-W.</title>
        <authorList>
            <person name="Butler R.R.III."/>
            <person name="Wang J."/>
            <person name="Stark B.C."/>
            <person name="Pombert J.F."/>
        </authorList>
    </citation>
    <scope>NUCLEOTIDE SEQUENCE [LARGE SCALE GENOMIC DNA]</scope>
    <source>
        <strain evidence="7 8">32O-Y</strain>
    </source>
</reference>
<comment type="subcellular location">
    <subcellularLocation>
        <location evidence="1">Cell membrane</location>
        <topology evidence="1">Multi-pass membrane protein</topology>
    </subcellularLocation>
</comment>
<keyword evidence="6" id="KW-0472">Membrane</keyword>
<dbReference type="Pfam" id="PF01757">
    <property type="entry name" value="Acyl_transf_3"/>
    <property type="match status" value="1"/>
</dbReference>
<sequence length="359" mass="40731">MNANVVSEIFWLRALSCLSIVLIHSINFGLNNYPDSAVVPAAEMLKAFLLFATPTFVFISEFLNAKAYRDGTPRGFLLKRAKILLFPYIILGMVYPFLSNVQLTGVKTYIIESAKNIIFGDFIAYFILIILQFHILHVLFANMLSMASPRMILTVAFLINFVYLAAFNLTDPVSGVPFSGYIWNRGYFMLFPGWIFYFALGYYCGAHYDILKSNLHKYRVIVLLAPILTFLLSVSILNYTGIDLSSKRFDNILFSTSMIFLLMYITSKLKNVPRFIYLISNYSFSIYLLHLAFILVLRPLPIMGAIAYIIYLFVTAIAGSILLAAILNRFPFGKYIVGNVQTRGKSKKKERLSIPNTIG</sequence>
<keyword evidence="8" id="KW-1185">Reference proteome</keyword>
<keyword evidence="7" id="KW-0808">Transferase</keyword>
<proteinExistence type="inferred from homology"/>
<dbReference type="GO" id="GO:0016413">
    <property type="term" value="F:O-acetyltransferase activity"/>
    <property type="evidence" value="ECO:0007669"/>
    <property type="project" value="TreeGrafter"/>
</dbReference>
<evidence type="ECO:0000313" key="7">
    <source>
        <dbReference type="EMBL" id="ALS24066.1"/>
    </source>
</evidence>
<evidence type="ECO:0000256" key="5">
    <source>
        <dbReference type="ARBA" id="ARBA00022989"/>
    </source>
</evidence>
<evidence type="ECO:0000256" key="6">
    <source>
        <dbReference type="ARBA" id="ARBA00023136"/>
    </source>
</evidence>